<feature type="region of interest" description="Disordered" evidence="2">
    <location>
        <begin position="474"/>
        <end position="538"/>
    </location>
</feature>
<reference evidence="4 5" key="1">
    <citation type="submission" date="2016-04" db="EMBL/GenBank/DDBJ databases">
        <title>Peptidophaga gingivicola gen. nov., sp. nov., isolated from human subgingival plaque.</title>
        <authorList>
            <person name="Beall C.J."/>
            <person name="Mokrzan E.M."/>
            <person name="Griffen A.L."/>
            <person name="Leys E.J."/>
        </authorList>
    </citation>
    <scope>NUCLEOTIDE SEQUENCE [LARGE SCALE GENOMIC DNA]</scope>
    <source>
        <strain evidence="4 5">BA112</strain>
    </source>
</reference>
<dbReference type="InterPro" id="IPR029043">
    <property type="entry name" value="GcvT/YgfZ_C"/>
</dbReference>
<dbReference type="Pfam" id="PF08669">
    <property type="entry name" value="GCV_T_C"/>
    <property type="match status" value="1"/>
</dbReference>
<dbReference type="InterPro" id="IPR013977">
    <property type="entry name" value="GcvT_C"/>
</dbReference>
<dbReference type="InterPro" id="IPR017703">
    <property type="entry name" value="YgfZ/GCV_T_CS"/>
</dbReference>
<feature type="domain" description="Aminomethyltransferase C-terminal" evidence="3">
    <location>
        <begin position="403"/>
        <end position="479"/>
    </location>
</feature>
<dbReference type="InterPro" id="IPR027266">
    <property type="entry name" value="TrmE/GcvT-like"/>
</dbReference>
<organism evidence="4 5">
    <name type="scientific">Peptidiphaga gingivicola</name>
    <dbReference type="NCBI Taxonomy" id="2741497"/>
    <lineage>
        <taxon>Bacteria</taxon>
        <taxon>Bacillati</taxon>
        <taxon>Actinomycetota</taxon>
        <taxon>Actinomycetes</taxon>
        <taxon>Actinomycetales</taxon>
        <taxon>Actinomycetaceae</taxon>
        <taxon>Peptidiphaga</taxon>
    </lineage>
</organism>
<evidence type="ECO:0000313" key="5">
    <source>
        <dbReference type="Proteomes" id="UP000078368"/>
    </source>
</evidence>
<dbReference type="NCBIfam" id="TIGR03317">
    <property type="entry name" value="ygfZ_signature"/>
    <property type="match status" value="1"/>
</dbReference>
<dbReference type="Gene3D" id="3.30.1360.120">
    <property type="entry name" value="Probable tRNA modification gtpase trme, domain 1"/>
    <property type="match status" value="2"/>
</dbReference>
<evidence type="ECO:0000313" key="4">
    <source>
        <dbReference type="EMBL" id="OAP85753.1"/>
    </source>
</evidence>
<dbReference type="SUPFAM" id="SSF103025">
    <property type="entry name" value="Folate-binding domain"/>
    <property type="match status" value="1"/>
</dbReference>
<keyword evidence="1" id="KW-0809">Transit peptide</keyword>
<feature type="region of interest" description="Disordered" evidence="2">
    <location>
        <begin position="31"/>
        <end position="51"/>
    </location>
</feature>
<dbReference type="GO" id="GO:0016226">
    <property type="term" value="P:iron-sulfur cluster assembly"/>
    <property type="evidence" value="ECO:0007669"/>
    <property type="project" value="TreeGrafter"/>
</dbReference>
<gene>
    <name evidence="4" type="ORF">A4H34_00705</name>
</gene>
<protein>
    <recommendedName>
        <fullName evidence="3">Aminomethyltransferase C-terminal domain-containing protein</fullName>
    </recommendedName>
</protein>
<name>A0A179B3E5_9ACTO</name>
<dbReference type="InterPro" id="IPR045179">
    <property type="entry name" value="YgfZ/GcvT"/>
</dbReference>
<evidence type="ECO:0000256" key="1">
    <source>
        <dbReference type="ARBA" id="ARBA00022946"/>
    </source>
</evidence>
<evidence type="ECO:0000256" key="2">
    <source>
        <dbReference type="SAM" id="MobiDB-lite"/>
    </source>
</evidence>
<dbReference type="PANTHER" id="PTHR22602:SF0">
    <property type="entry name" value="TRANSFERASE CAF17, MITOCHONDRIAL-RELATED"/>
    <property type="match status" value="1"/>
</dbReference>
<feature type="compositionally biased region" description="Basic and acidic residues" evidence="2">
    <location>
        <begin position="527"/>
        <end position="538"/>
    </location>
</feature>
<dbReference type="PANTHER" id="PTHR22602">
    <property type="entry name" value="TRANSFERASE CAF17, MITOCHONDRIAL-RELATED"/>
    <property type="match status" value="1"/>
</dbReference>
<accession>A0A179B3E5</accession>
<feature type="compositionally biased region" description="Basic and acidic residues" evidence="2">
    <location>
        <begin position="488"/>
        <end position="515"/>
    </location>
</feature>
<keyword evidence="5" id="KW-1185">Reference proteome</keyword>
<proteinExistence type="predicted"/>
<dbReference type="OrthoDB" id="9796287at2"/>
<dbReference type="EMBL" id="LVZK01000001">
    <property type="protein sequence ID" value="OAP85753.1"/>
    <property type="molecule type" value="Genomic_DNA"/>
</dbReference>
<dbReference type="AlphaFoldDB" id="A0A179B3E5"/>
<dbReference type="STRING" id="1823756.A4H34_00705"/>
<evidence type="ECO:0000259" key="3">
    <source>
        <dbReference type="Pfam" id="PF08669"/>
    </source>
</evidence>
<dbReference type="SUPFAM" id="SSF101790">
    <property type="entry name" value="Aminomethyltransferase beta-barrel domain"/>
    <property type="match status" value="1"/>
</dbReference>
<feature type="region of interest" description="Disordered" evidence="2">
    <location>
        <begin position="212"/>
        <end position="263"/>
    </location>
</feature>
<comment type="caution">
    <text evidence="4">The sequence shown here is derived from an EMBL/GenBank/DDBJ whole genome shotgun (WGS) entry which is preliminary data.</text>
</comment>
<dbReference type="RefSeq" id="WP_064230734.1">
    <property type="nucleotide sequence ID" value="NZ_LVZK01000001.1"/>
</dbReference>
<sequence length="538" mass="55587">MGEFEKAFFANFEGAPLGALEGAVFPGDIDNSSGGGAASGESAEGGADGVLGDGVVDGRGVPAGAADDVVANEAVASVDAHVPAHYGDPAGEWRALEEGRGFTVVGLDVVAVRGADRRRWLHSLLSQALADIAPGASTEALLFSPSGHIENGAFVYDDGDVAWLLCDRGDGRRWADFLNSMVFTMRVEVNLREDLLTIGAFVPVGASRRAEAAESPSEGAGSGADRAGPGADGTVSPSAGVGPGAGGAGSPSESSSLGLDGANSGPEGIGLPLGGSAAAALEETALFVWRDPWPGVSEGGATYTLRGIEHPARNWRRVIGVVEADKGGKLLAALERAGAAPAGMLAWEAARVAGWRPRVAFEVDERALPHELDWLRTAVHLNKGCYRGQETVAKLVNLGRPPRRLVELFLEGPVDELPRTGDPVTSGGRKVGVVTSAVRHPEDGPVALALVRRALDPEAVLDVGHFRAGQTLIVDPEGKSSASPAERPGAEFRRAKKGAEARPAESGAERHRVESEAAPARTASEAEPGRTRRNMEPL</sequence>
<dbReference type="Proteomes" id="UP000078368">
    <property type="component" value="Unassembled WGS sequence"/>
</dbReference>